<feature type="signal peptide" evidence="1">
    <location>
        <begin position="1"/>
        <end position="19"/>
    </location>
</feature>
<name>A0ABD1LTE3_9FABA</name>
<comment type="caution">
    <text evidence="2">The sequence shown here is derived from an EMBL/GenBank/DDBJ whole genome shotgun (WGS) entry which is preliminary data.</text>
</comment>
<dbReference type="AlphaFoldDB" id="A0ABD1LTE3"/>
<gene>
    <name evidence="2" type="ORF">Fmac_020163</name>
</gene>
<dbReference type="Proteomes" id="UP001603857">
    <property type="component" value="Unassembled WGS sequence"/>
</dbReference>
<evidence type="ECO:0000256" key="1">
    <source>
        <dbReference type="SAM" id="SignalP"/>
    </source>
</evidence>
<keyword evidence="3" id="KW-1185">Reference proteome</keyword>
<organism evidence="2 3">
    <name type="scientific">Flemingia macrophylla</name>
    <dbReference type="NCBI Taxonomy" id="520843"/>
    <lineage>
        <taxon>Eukaryota</taxon>
        <taxon>Viridiplantae</taxon>
        <taxon>Streptophyta</taxon>
        <taxon>Embryophyta</taxon>
        <taxon>Tracheophyta</taxon>
        <taxon>Spermatophyta</taxon>
        <taxon>Magnoliopsida</taxon>
        <taxon>eudicotyledons</taxon>
        <taxon>Gunneridae</taxon>
        <taxon>Pentapetalae</taxon>
        <taxon>rosids</taxon>
        <taxon>fabids</taxon>
        <taxon>Fabales</taxon>
        <taxon>Fabaceae</taxon>
        <taxon>Papilionoideae</taxon>
        <taxon>50 kb inversion clade</taxon>
        <taxon>NPAAA clade</taxon>
        <taxon>indigoferoid/millettioid clade</taxon>
        <taxon>Phaseoleae</taxon>
        <taxon>Flemingia</taxon>
    </lineage>
</organism>
<feature type="chain" id="PRO_5044838328" evidence="1">
    <location>
        <begin position="20"/>
        <end position="143"/>
    </location>
</feature>
<keyword evidence="1" id="KW-0732">Signal</keyword>
<evidence type="ECO:0000313" key="3">
    <source>
        <dbReference type="Proteomes" id="UP001603857"/>
    </source>
</evidence>
<accession>A0ABD1LTE3</accession>
<dbReference type="EMBL" id="JBGMDY010000007">
    <property type="protein sequence ID" value="KAL2326736.1"/>
    <property type="molecule type" value="Genomic_DNA"/>
</dbReference>
<proteinExistence type="predicted"/>
<sequence length="143" mass="16415">MNNIGLAVTIITLLTFAQAAYDIQVEVKNDSLRSVPCNIGCTIICGVVKKPYKECVKECQKHCHRRPINNIYNCIFSCDATKSIDVNNDEHDRLQTYDVDPCWQRCQKKYRKDIEENSCVVWTLSYDHSKIGALNVHVMPFTN</sequence>
<reference evidence="2 3" key="1">
    <citation type="submission" date="2024-08" db="EMBL/GenBank/DDBJ databases">
        <title>Insights into the chromosomal genome structure of Flemingia macrophylla.</title>
        <authorList>
            <person name="Ding Y."/>
            <person name="Zhao Y."/>
            <person name="Bi W."/>
            <person name="Wu M."/>
            <person name="Zhao G."/>
            <person name="Gong Y."/>
            <person name="Li W."/>
            <person name="Zhang P."/>
        </authorList>
    </citation>
    <scope>NUCLEOTIDE SEQUENCE [LARGE SCALE GENOMIC DNA]</scope>
    <source>
        <strain evidence="2">DYQJB</strain>
        <tissue evidence="2">Leaf</tissue>
    </source>
</reference>
<protein>
    <submittedName>
        <fullName evidence="2">Uncharacterized protein</fullName>
    </submittedName>
</protein>
<evidence type="ECO:0000313" key="2">
    <source>
        <dbReference type="EMBL" id="KAL2326736.1"/>
    </source>
</evidence>